<name>A0AAX2IQI6_9FLAO</name>
<dbReference type="EMBL" id="UAVR01000023">
    <property type="protein sequence ID" value="SQA92276.1"/>
    <property type="molecule type" value="Genomic_DNA"/>
</dbReference>
<protein>
    <submittedName>
        <fullName evidence="1">Uncharacterized protein</fullName>
    </submittedName>
</protein>
<sequence length="62" mass="6990">MLRLKIPGIEAMASSLFSPSITKIGITKSFTERLHSLTKPLIDSFTLSLLFLEYIIFGILFE</sequence>
<proteinExistence type="predicted"/>
<dbReference type="AlphaFoldDB" id="A0AAX2IQI6"/>
<reference evidence="1 2" key="1">
    <citation type="submission" date="2018-06" db="EMBL/GenBank/DDBJ databases">
        <authorList>
            <consortium name="Pathogen Informatics"/>
            <person name="Doyle S."/>
        </authorList>
    </citation>
    <scope>NUCLEOTIDE SEQUENCE [LARGE SCALE GENOMIC DNA]</scope>
    <source>
        <strain evidence="1 2">NCTC11212</strain>
    </source>
</reference>
<evidence type="ECO:0000313" key="1">
    <source>
        <dbReference type="EMBL" id="SQA92276.1"/>
    </source>
</evidence>
<accession>A0AAX2IQI6</accession>
<evidence type="ECO:0000313" key="2">
    <source>
        <dbReference type="Proteomes" id="UP000251937"/>
    </source>
</evidence>
<organism evidence="1 2">
    <name type="scientific">Chryseobacterium balustinum</name>
    <dbReference type="NCBI Taxonomy" id="246"/>
    <lineage>
        <taxon>Bacteria</taxon>
        <taxon>Pseudomonadati</taxon>
        <taxon>Bacteroidota</taxon>
        <taxon>Flavobacteriia</taxon>
        <taxon>Flavobacteriales</taxon>
        <taxon>Weeksellaceae</taxon>
        <taxon>Chryseobacterium group</taxon>
        <taxon>Chryseobacterium</taxon>
    </lineage>
</organism>
<gene>
    <name evidence="1" type="ORF">NCTC11212_03922</name>
</gene>
<dbReference type="Proteomes" id="UP000251937">
    <property type="component" value="Unassembled WGS sequence"/>
</dbReference>
<comment type="caution">
    <text evidence="1">The sequence shown here is derived from an EMBL/GenBank/DDBJ whole genome shotgun (WGS) entry which is preliminary data.</text>
</comment>